<keyword evidence="7 9" id="KW-0804">Transcription</keyword>
<name>A0A507FC32_9FUNG</name>
<evidence type="ECO:0000256" key="10">
    <source>
        <dbReference type="SAM" id="MobiDB-lite"/>
    </source>
</evidence>
<dbReference type="InterPro" id="IPR046950">
    <property type="entry name" value="DNA-dir_Rpol_C_phage-type"/>
</dbReference>
<evidence type="ECO:0000256" key="9">
    <source>
        <dbReference type="RuleBase" id="RU003805"/>
    </source>
</evidence>
<evidence type="ECO:0000256" key="6">
    <source>
        <dbReference type="ARBA" id="ARBA00022946"/>
    </source>
</evidence>
<evidence type="ECO:0000313" key="13">
    <source>
        <dbReference type="Proteomes" id="UP000320333"/>
    </source>
</evidence>
<comment type="caution">
    <text evidence="12">The sequence shown here is derived from an EMBL/GenBank/DDBJ whole genome shotgun (WGS) entry which is preliminary data.</text>
</comment>
<dbReference type="FunFam" id="1.10.287.280:FF:000001">
    <property type="entry name" value="DNA-directed RNA polymerase"/>
    <property type="match status" value="1"/>
</dbReference>
<reference evidence="12 13" key="1">
    <citation type="journal article" date="2019" name="Sci. Rep.">
        <title>Comparative genomics of chytrid fungi reveal insights into the obligate biotrophic and pathogenic lifestyle of Synchytrium endobioticum.</title>
        <authorList>
            <person name="van de Vossenberg B.T.L.H."/>
            <person name="Warris S."/>
            <person name="Nguyen H.D.T."/>
            <person name="van Gent-Pelzer M.P.E."/>
            <person name="Joly D.L."/>
            <person name="van de Geest H.C."/>
            <person name="Bonants P.J.M."/>
            <person name="Smith D.S."/>
            <person name="Levesque C.A."/>
            <person name="van der Lee T.A.J."/>
        </authorList>
    </citation>
    <scope>NUCLEOTIDE SEQUENCE [LARGE SCALE GENOMIC DNA]</scope>
    <source>
        <strain evidence="12 13">CBS 675.73</strain>
    </source>
</reference>
<dbReference type="Gene3D" id="1.10.287.260">
    <property type="match status" value="1"/>
</dbReference>
<feature type="region of interest" description="Disordered" evidence="10">
    <location>
        <begin position="7"/>
        <end position="26"/>
    </location>
</feature>
<evidence type="ECO:0000256" key="4">
    <source>
        <dbReference type="ARBA" id="ARBA00022679"/>
    </source>
</evidence>
<keyword evidence="6" id="KW-0809">Transit peptide</keyword>
<comment type="catalytic activity">
    <reaction evidence="8 9">
        <text>RNA(n) + a ribonucleoside 5'-triphosphate = RNA(n+1) + diphosphate</text>
        <dbReference type="Rhea" id="RHEA:21248"/>
        <dbReference type="Rhea" id="RHEA-COMP:14527"/>
        <dbReference type="Rhea" id="RHEA-COMP:17342"/>
        <dbReference type="ChEBI" id="CHEBI:33019"/>
        <dbReference type="ChEBI" id="CHEBI:61557"/>
        <dbReference type="ChEBI" id="CHEBI:140395"/>
        <dbReference type="EC" id="2.7.7.6"/>
    </reaction>
</comment>
<evidence type="ECO:0000256" key="2">
    <source>
        <dbReference type="ARBA" id="ARBA00012418"/>
    </source>
</evidence>
<dbReference type="Gene3D" id="1.10.150.20">
    <property type="entry name" value="5' to 3' exonuclease, C-terminal subdomain"/>
    <property type="match status" value="1"/>
</dbReference>
<dbReference type="GO" id="GO:0034245">
    <property type="term" value="C:mitochondrial DNA-directed RNA polymerase complex"/>
    <property type="evidence" value="ECO:0007669"/>
    <property type="project" value="TreeGrafter"/>
</dbReference>
<comment type="similarity">
    <text evidence="1 9">Belongs to the phage and mitochondrial RNA polymerase family.</text>
</comment>
<feature type="compositionally biased region" description="Polar residues" evidence="10">
    <location>
        <begin position="83"/>
        <end position="92"/>
    </location>
</feature>
<dbReference type="PROSITE" id="PS00900">
    <property type="entry name" value="RNA_POL_PHAGE_1"/>
    <property type="match status" value="1"/>
</dbReference>
<sequence>MYRIAIAASRTSRRTPRSTAHAQSRHSIPACCFGNMRRMGTGPSPLEEWSSLLDASKSGNANSRASVKPSDVVAEFDALFASQRTSTQSSKQAKAEEQARPQPPVDPLAAALFPRTSSAATTAPVKPATLHASQFSSAIDQHPSTIKTTANSIAPQDAAHFLSERFALIYACLATGDIRRAEVLFNRTVRVFQMSFGQSANGESIGGGFVLERGMVNAFVEAHLHTLPTPNFKKALEWHVRAVREFALPYDVSTYAALIHHTLIVSNNMSAATKLVLEMKNIGKLDPSELMGDRRFAEPENLATLQALLRGIDASFIVGNEDDAKITQMVLEASMRSNVQSNASVGSNSLGPNDSLLLAALKDNVESSEETVPVTSVAPTAEEPKLSDLRETNSMGVKILRKTLANLSHNLNGAVNMTAKSFEEKLKLQMELEEKALSAAAEEMQASHEKLPDNLKSILQLPGRHTVDWNRELVSAIRKEIAALEADTADADQHGHVPFLKLLTPEQLSRITITEFLRIDHKSNSNEPGGGGVGEGGTVIVDNGASQAVATVSILSRIGTSIETEHNLQQIQKKKNQKLIDTNAGIHSLHMNGRLFNATMRKVITKLAAEEADKDAKDNWIPKWPITTKVRAGSVLAILLMRIAKVQAPHADLMNPLRDVMMEEPAFQHGYANMKGRKFGVVKMHPLILEQMALDPIHVHPRLLPMVVPPRPWLSRNSGGYVNYKSDVLRTRSNEHMAYLAAADERQHLSGVYESLDVLGKTAWRVNERVYEVVKRVWNSGEALAEFPPVLEDELGRRSSRPRRPDDWETMTPEAKKAWAVELQKQEASRRNNFSQRCDINYKIEIARSFIGQTIYFPHNMDFRGRAYPMPAHLNHMGNDFCRGLLMFDQKKRLGARGLKWLKIQIANLMGNNKISFDARAKFAEDHIEDIMDSADKPLDGKRWWLTAEDPWQMLATCFELTDAMRSSNPIEFLSCIPVHQDGTCNGLQHYAALGGDKLGAAQVNLMPSEKPGDIYSGVADRVSAAIDKLAETGCELSLLMKGKITRKLVKQTVMTNTYGVTFIGARDQVRSRLKEQPELYPFTDEQIQKCSLHITHLIFDSLGELFSGARALQNWLNSTASMIAKSIPAAAIPEIQLEDAAFLHKIGCLPSAFTVARAKVKETESKQRSHEDKLDKKVDEAEVVSSMDEMYDSLMDAVLDDEAKSTEMKEYDEDLFDFSADMEASAEAESVIAAVNSAAAVANSKKKVDKMASVIWTTPLGLPIVQPYRQHKTRSVNTMLQTVTIRDSTAVTPVNPMKQSTAFPPNFIHSLDATHMMLSAIACNQAGIDFASVHDSYWTHACDIDTMSSTLRDTFVTLHSKDIMNNLQKELQERNATHKYPVTVEVSDPEMLQKWAQHLTDTGRAATAQRMKKATKKKILTWVDLAIPPLPAKGDFDLNLVKQSPYFFH</sequence>
<accession>A0A507FC32</accession>
<dbReference type="EC" id="2.7.7.6" evidence="2 9"/>
<keyword evidence="13" id="KW-1185">Reference proteome</keyword>
<comment type="function">
    <text evidence="9">DNA-dependent RNA polymerase catalyzes the transcription of DNA into RNA using the four ribonucleoside triphosphates as substrates.</text>
</comment>
<evidence type="ECO:0000259" key="11">
    <source>
        <dbReference type="SMART" id="SM01311"/>
    </source>
</evidence>
<feature type="domain" description="DNA-directed RNA polymerase N-terminal" evidence="11">
    <location>
        <begin position="427"/>
        <end position="761"/>
    </location>
</feature>
<keyword evidence="4 9" id="KW-0808">Transferase</keyword>
<dbReference type="InterPro" id="IPR024075">
    <property type="entry name" value="DNA-dir_RNA_pol_helix_hairp_sf"/>
</dbReference>
<keyword evidence="5 9" id="KW-0548">Nucleotidyltransferase</keyword>
<dbReference type="GO" id="GO:0003899">
    <property type="term" value="F:DNA-directed RNA polymerase activity"/>
    <property type="evidence" value="ECO:0007669"/>
    <property type="project" value="UniProtKB-EC"/>
</dbReference>
<dbReference type="Gene3D" id="1.10.1320.10">
    <property type="entry name" value="DNA-directed RNA polymerase, N-terminal domain"/>
    <property type="match status" value="1"/>
</dbReference>
<proteinExistence type="inferred from homology"/>
<dbReference type="STRING" id="246404.A0A507FC32"/>
<dbReference type="SMART" id="SM01311">
    <property type="entry name" value="RPOL_N"/>
    <property type="match status" value="1"/>
</dbReference>
<keyword evidence="3 9" id="KW-0240">DNA-directed RNA polymerase</keyword>
<protein>
    <recommendedName>
        <fullName evidence="2 9">DNA-directed RNA polymerase</fullName>
        <ecNumber evidence="2 9">2.7.7.6</ecNumber>
    </recommendedName>
</protein>
<evidence type="ECO:0000313" key="12">
    <source>
        <dbReference type="EMBL" id="TPX73899.1"/>
    </source>
</evidence>
<evidence type="ECO:0000256" key="7">
    <source>
        <dbReference type="ARBA" id="ARBA00023163"/>
    </source>
</evidence>
<dbReference type="Pfam" id="PF14700">
    <property type="entry name" value="RPOL_N"/>
    <property type="match status" value="1"/>
</dbReference>
<evidence type="ECO:0000256" key="5">
    <source>
        <dbReference type="ARBA" id="ARBA00022695"/>
    </source>
</evidence>
<dbReference type="PANTHER" id="PTHR10102:SF0">
    <property type="entry name" value="DNA-DIRECTED RNA POLYMERASE, MITOCHONDRIAL"/>
    <property type="match status" value="1"/>
</dbReference>
<dbReference type="PANTHER" id="PTHR10102">
    <property type="entry name" value="DNA-DIRECTED RNA POLYMERASE, MITOCHONDRIAL"/>
    <property type="match status" value="1"/>
</dbReference>
<dbReference type="SUPFAM" id="SSF56672">
    <property type="entry name" value="DNA/RNA polymerases"/>
    <property type="match status" value="1"/>
</dbReference>
<organism evidence="12 13">
    <name type="scientific">Chytriomyces confervae</name>
    <dbReference type="NCBI Taxonomy" id="246404"/>
    <lineage>
        <taxon>Eukaryota</taxon>
        <taxon>Fungi</taxon>
        <taxon>Fungi incertae sedis</taxon>
        <taxon>Chytridiomycota</taxon>
        <taxon>Chytridiomycota incertae sedis</taxon>
        <taxon>Chytridiomycetes</taxon>
        <taxon>Chytridiales</taxon>
        <taxon>Chytriomycetaceae</taxon>
        <taxon>Chytriomyces</taxon>
    </lineage>
</organism>
<evidence type="ECO:0000256" key="1">
    <source>
        <dbReference type="ARBA" id="ARBA00009493"/>
    </source>
</evidence>
<dbReference type="OrthoDB" id="276422at2759"/>
<dbReference type="Proteomes" id="UP000320333">
    <property type="component" value="Unassembled WGS sequence"/>
</dbReference>
<dbReference type="InterPro" id="IPR002092">
    <property type="entry name" value="DNA-dir_Rpol_phage-type"/>
</dbReference>
<dbReference type="GO" id="GO:0001018">
    <property type="term" value="F:mitochondrial promoter sequence-specific DNA binding"/>
    <property type="evidence" value="ECO:0007669"/>
    <property type="project" value="TreeGrafter"/>
</dbReference>
<dbReference type="Gene3D" id="1.10.287.280">
    <property type="match status" value="1"/>
</dbReference>
<dbReference type="InterPro" id="IPR029262">
    <property type="entry name" value="RPOL_N"/>
</dbReference>
<evidence type="ECO:0000256" key="8">
    <source>
        <dbReference type="ARBA" id="ARBA00048552"/>
    </source>
</evidence>
<dbReference type="Pfam" id="PF00940">
    <property type="entry name" value="RNA_pol"/>
    <property type="match status" value="1"/>
</dbReference>
<dbReference type="GO" id="GO:0006390">
    <property type="term" value="P:mitochondrial transcription"/>
    <property type="evidence" value="ECO:0007669"/>
    <property type="project" value="TreeGrafter"/>
</dbReference>
<dbReference type="InterPro" id="IPR037159">
    <property type="entry name" value="RNA_POL_N_sf"/>
</dbReference>
<feature type="region of interest" description="Disordered" evidence="10">
    <location>
        <begin position="83"/>
        <end position="106"/>
    </location>
</feature>
<dbReference type="InterPro" id="IPR043502">
    <property type="entry name" value="DNA/RNA_pol_sf"/>
</dbReference>
<evidence type="ECO:0000256" key="3">
    <source>
        <dbReference type="ARBA" id="ARBA00022478"/>
    </source>
</evidence>
<gene>
    <name evidence="12" type="ORF">CcCBS67573_g04823</name>
</gene>
<dbReference type="EMBL" id="QEAP01000157">
    <property type="protein sequence ID" value="TPX73899.1"/>
    <property type="molecule type" value="Genomic_DNA"/>
</dbReference>
<dbReference type="PROSITE" id="PS00489">
    <property type="entry name" value="RNA_POL_PHAGE_2"/>
    <property type="match status" value="1"/>
</dbReference>